<feature type="transmembrane region" description="Helical" evidence="3">
    <location>
        <begin position="187"/>
        <end position="208"/>
    </location>
</feature>
<feature type="transmembrane region" description="Helical" evidence="3">
    <location>
        <begin position="117"/>
        <end position="138"/>
    </location>
</feature>
<accession>A0A1Q9B2A0</accession>
<evidence type="ECO:0000256" key="1">
    <source>
        <dbReference type="ARBA" id="ARBA00012528"/>
    </source>
</evidence>
<dbReference type="InterPro" id="IPR043128">
    <property type="entry name" value="Rev_trsase/Diguanyl_cyclase"/>
</dbReference>
<dbReference type="PROSITE" id="PS50887">
    <property type="entry name" value="GGDEF"/>
    <property type="match status" value="1"/>
</dbReference>
<name>A0A1Q9B2A0_9HYPH</name>
<dbReference type="EC" id="2.7.7.65" evidence="1"/>
<keyword evidence="3" id="KW-1133">Transmembrane helix</keyword>
<keyword evidence="3" id="KW-0472">Membrane</keyword>
<evidence type="ECO:0000256" key="2">
    <source>
        <dbReference type="ARBA" id="ARBA00034247"/>
    </source>
</evidence>
<dbReference type="RefSeq" id="WP_075625904.1">
    <property type="nucleotide sequence ID" value="NZ_FOAM01000014.1"/>
</dbReference>
<organism evidence="5 6">
    <name type="scientific">Xaviernesmea oryzae</name>
    <dbReference type="NCBI Taxonomy" id="464029"/>
    <lineage>
        <taxon>Bacteria</taxon>
        <taxon>Pseudomonadati</taxon>
        <taxon>Pseudomonadota</taxon>
        <taxon>Alphaproteobacteria</taxon>
        <taxon>Hyphomicrobiales</taxon>
        <taxon>Rhizobiaceae</taxon>
        <taxon>Rhizobium/Agrobacterium group</taxon>
        <taxon>Xaviernesmea</taxon>
    </lineage>
</organism>
<sequence>MLDSATLFIASIAVDFGLAVYFWSLWIGDRRQPIALWIAASTSSATLGSLCVTLRDIAPNIVTIWAGQLCFINVFVFLWVAVRLVHGRQRPGVMLWAGAAIWTLLCLFPPIFQSENLRSTCVTVIYAAYCLTMCGEMLRGGMRRQRLSRALTAGLLFILAASSLALTIYTAFNQEAFSPVQRSQPLAALWLLLFLVIYIVLIVAVTTLELSNEAERQRQVAATDGLTGLMNRRAFMETAQGHAAAQCDIALLLLDIDHFKRINDRWGHAAGDRALTRFATALSQATDQEVAGDGEQRPLIARLGGEEFVCMLVGPDARKAEKVGERIRAMVERGGYANDGFGMTVSIGVAASFAGACDVDELLLSADRALYRAKDGGRNRVEHEEQGLVVSLDATSRTAKAM</sequence>
<dbReference type="GO" id="GO:0052621">
    <property type="term" value="F:diguanylate cyclase activity"/>
    <property type="evidence" value="ECO:0007669"/>
    <property type="project" value="UniProtKB-EC"/>
</dbReference>
<dbReference type="PANTHER" id="PTHR45138:SF9">
    <property type="entry name" value="DIGUANYLATE CYCLASE DGCM-RELATED"/>
    <property type="match status" value="1"/>
</dbReference>
<feature type="transmembrane region" description="Helical" evidence="3">
    <location>
        <begin position="150"/>
        <end position="172"/>
    </location>
</feature>
<keyword evidence="3" id="KW-0812">Transmembrane</keyword>
<dbReference type="FunFam" id="3.30.70.270:FF:000001">
    <property type="entry name" value="Diguanylate cyclase domain protein"/>
    <property type="match status" value="1"/>
</dbReference>
<feature type="domain" description="GGDEF" evidence="4">
    <location>
        <begin position="247"/>
        <end position="386"/>
    </location>
</feature>
<comment type="catalytic activity">
    <reaction evidence="2">
        <text>2 GTP = 3',3'-c-di-GMP + 2 diphosphate</text>
        <dbReference type="Rhea" id="RHEA:24898"/>
        <dbReference type="ChEBI" id="CHEBI:33019"/>
        <dbReference type="ChEBI" id="CHEBI:37565"/>
        <dbReference type="ChEBI" id="CHEBI:58805"/>
        <dbReference type="EC" id="2.7.7.65"/>
    </reaction>
</comment>
<feature type="transmembrane region" description="Helical" evidence="3">
    <location>
        <begin position="93"/>
        <end position="111"/>
    </location>
</feature>
<dbReference type="InterPro" id="IPR029787">
    <property type="entry name" value="Nucleotide_cyclase"/>
</dbReference>
<dbReference type="AlphaFoldDB" id="A0A1Q9B2A0"/>
<dbReference type="PANTHER" id="PTHR45138">
    <property type="entry name" value="REGULATORY COMPONENTS OF SENSORY TRANSDUCTION SYSTEM"/>
    <property type="match status" value="1"/>
</dbReference>
<feature type="transmembrane region" description="Helical" evidence="3">
    <location>
        <begin position="6"/>
        <end position="27"/>
    </location>
</feature>
<evidence type="ECO:0000259" key="4">
    <source>
        <dbReference type="PROSITE" id="PS50887"/>
    </source>
</evidence>
<dbReference type="GO" id="GO:0043709">
    <property type="term" value="P:cell adhesion involved in single-species biofilm formation"/>
    <property type="evidence" value="ECO:0007669"/>
    <property type="project" value="TreeGrafter"/>
</dbReference>
<evidence type="ECO:0000313" key="5">
    <source>
        <dbReference type="EMBL" id="OLP62143.1"/>
    </source>
</evidence>
<dbReference type="NCBIfam" id="TIGR00254">
    <property type="entry name" value="GGDEF"/>
    <property type="match status" value="1"/>
</dbReference>
<dbReference type="EMBL" id="MKIP01000028">
    <property type="protein sequence ID" value="OLP62143.1"/>
    <property type="molecule type" value="Genomic_DNA"/>
</dbReference>
<evidence type="ECO:0000313" key="6">
    <source>
        <dbReference type="Proteomes" id="UP000186364"/>
    </source>
</evidence>
<proteinExistence type="predicted"/>
<evidence type="ECO:0000256" key="3">
    <source>
        <dbReference type="SAM" id="Phobius"/>
    </source>
</evidence>
<dbReference type="SUPFAM" id="SSF55073">
    <property type="entry name" value="Nucleotide cyclase"/>
    <property type="match status" value="1"/>
</dbReference>
<reference evidence="5 6" key="1">
    <citation type="submission" date="2016-09" db="EMBL/GenBank/DDBJ databases">
        <title>Rhizobium sp. nov., a novel species isolated from the rice rhizosphere.</title>
        <authorList>
            <person name="Zhao J."/>
            <person name="Zhang X."/>
        </authorList>
    </citation>
    <scope>NUCLEOTIDE SEQUENCE [LARGE SCALE GENOMIC DNA]</scope>
    <source>
        <strain evidence="5 6">1.7048</strain>
    </source>
</reference>
<dbReference type="Pfam" id="PF00990">
    <property type="entry name" value="GGDEF"/>
    <property type="match status" value="1"/>
</dbReference>
<dbReference type="GO" id="GO:0005886">
    <property type="term" value="C:plasma membrane"/>
    <property type="evidence" value="ECO:0007669"/>
    <property type="project" value="TreeGrafter"/>
</dbReference>
<dbReference type="CDD" id="cd01949">
    <property type="entry name" value="GGDEF"/>
    <property type="match status" value="1"/>
</dbReference>
<dbReference type="InterPro" id="IPR050469">
    <property type="entry name" value="Diguanylate_Cyclase"/>
</dbReference>
<dbReference type="InterPro" id="IPR000160">
    <property type="entry name" value="GGDEF_dom"/>
</dbReference>
<feature type="transmembrane region" description="Helical" evidence="3">
    <location>
        <begin position="61"/>
        <end position="81"/>
    </location>
</feature>
<dbReference type="Gene3D" id="3.30.70.270">
    <property type="match status" value="1"/>
</dbReference>
<dbReference type="GO" id="GO:1902201">
    <property type="term" value="P:negative regulation of bacterial-type flagellum-dependent cell motility"/>
    <property type="evidence" value="ECO:0007669"/>
    <property type="project" value="TreeGrafter"/>
</dbReference>
<keyword evidence="6" id="KW-1185">Reference proteome</keyword>
<dbReference type="SMART" id="SM00267">
    <property type="entry name" value="GGDEF"/>
    <property type="match status" value="1"/>
</dbReference>
<comment type="caution">
    <text evidence="5">The sequence shown here is derived from an EMBL/GenBank/DDBJ whole genome shotgun (WGS) entry which is preliminary data.</text>
</comment>
<gene>
    <name evidence="5" type="ORF">BJF93_01475</name>
</gene>
<feature type="transmembrane region" description="Helical" evidence="3">
    <location>
        <begin position="34"/>
        <end position="55"/>
    </location>
</feature>
<dbReference type="Proteomes" id="UP000186364">
    <property type="component" value="Unassembled WGS sequence"/>
</dbReference>
<protein>
    <recommendedName>
        <fullName evidence="1">diguanylate cyclase</fullName>
        <ecNumber evidence="1">2.7.7.65</ecNumber>
    </recommendedName>
</protein>